<feature type="domain" description="Formyl transferase C-terminal" evidence="10">
    <location>
        <begin position="207"/>
        <end position="303"/>
    </location>
</feature>
<proteinExistence type="inferred from homology"/>
<dbReference type="InterPro" id="IPR036477">
    <property type="entry name" value="Formyl_transf_N_sf"/>
</dbReference>
<dbReference type="EMBL" id="FQZD01000004">
    <property type="protein sequence ID" value="SHI39225.1"/>
    <property type="molecule type" value="Genomic_DNA"/>
</dbReference>
<gene>
    <name evidence="8" type="primary">fmt</name>
    <name evidence="11" type="ORF">SAMN02745170_00267</name>
</gene>
<feature type="binding site" evidence="8">
    <location>
        <begin position="112"/>
        <end position="115"/>
    </location>
    <ligand>
        <name>(6S)-5,6,7,8-tetrahydrofolate</name>
        <dbReference type="ChEBI" id="CHEBI:57453"/>
    </ligand>
</feature>
<evidence type="ECO:0000256" key="4">
    <source>
        <dbReference type="ARBA" id="ARBA00016014"/>
    </source>
</evidence>
<comment type="function">
    <text evidence="1 8">Attaches a formyl group to the free amino group of methionyl-tRNA(fMet). The formyl group appears to play a dual role in the initiator identity of N-formylmethionyl-tRNA by promoting its recognition by IF2 and preventing the misappropriation of this tRNA by the elongation apparatus.</text>
</comment>
<evidence type="ECO:0000256" key="6">
    <source>
        <dbReference type="ARBA" id="ARBA00022917"/>
    </source>
</evidence>
<dbReference type="NCBIfam" id="TIGR00460">
    <property type="entry name" value="fmt"/>
    <property type="match status" value="1"/>
</dbReference>
<dbReference type="SUPFAM" id="SSF50486">
    <property type="entry name" value="FMT C-terminal domain-like"/>
    <property type="match status" value="1"/>
</dbReference>
<dbReference type="InterPro" id="IPR041711">
    <property type="entry name" value="Met-tRNA-FMT_N"/>
</dbReference>
<evidence type="ECO:0000313" key="12">
    <source>
        <dbReference type="Proteomes" id="UP000322917"/>
    </source>
</evidence>
<dbReference type="InterPro" id="IPR001555">
    <property type="entry name" value="GART_AS"/>
</dbReference>
<evidence type="ECO:0000313" key="11">
    <source>
        <dbReference type="EMBL" id="SHI39225.1"/>
    </source>
</evidence>
<feature type="domain" description="Formyl transferase N-terminal" evidence="9">
    <location>
        <begin position="5"/>
        <end position="181"/>
    </location>
</feature>
<dbReference type="HAMAP" id="MF_00182">
    <property type="entry name" value="Formyl_trans"/>
    <property type="match status" value="1"/>
</dbReference>
<protein>
    <recommendedName>
        <fullName evidence="4 8">Methionyl-tRNA formyltransferase</fullName>
        <ecNumber evidence="3 8">2.1.2.9</ecNumber>
    </recommendedName>
</protein>
<dbReference type="InterPro" id="IPR037022">
    <property type="entry name" value="Formyl_trans_C_sf"/>
</dbReference>
<dbReference type="Gene3D" id="3.10.25.10">
    <property type="entry name" value="Formyl transferase, C-terminal domain"/>
    <property type="match status" value="1"/>
</dbReference>
<evidence type="ECO:0000256" key="8">
    <source>
        <dbReference type="HAMAP-Rule" id="MF_00182"/>
    </source>
</evidence>
<evidence type="ECO:0000256" key="2">
    <source>
        <dbReference type="ARBA" id="ARBA00010699"/>
    </source>
</evidence>
<dbReference type="PANTHER" id="PTHR11138">
    <property type="entry name" value="METHIONYL-TRNA FORMYLTRANSFERASE"/>
    <property type="match status" value="1"/>
</dbReference>
<dbReference type="GO" id="GO:0004479">
    <property type="term" value="F:methionyl-tRNA formyltransferase activity"/>
    <property type="evidence" value="ECO:0007669"/>
    <property type="project" value="UniProtKB-UniRule"/>
</dbReference>
<dbReference type="Pfam" id="PF00551">
    <property type="entry name" value="Formyl_trans_N"/>
    <property type="match status" value="1"/>
</dbReference>
<dbReference type="InterPro" id="IPR005793">
    <property type="entry name" value="Formyl_trans_C"/>
</dbReference>
<dbReference type="PANTHER" id="PTHR11138:SF5">
    <property type="entry name" value="METHIONYL-TRNA FORMYLTRANSFERASE, MITOCHONDRIAL"/>
    <property type="match status" value="1"/>
</dbReference>
<comment type="similarity">
    <text evidence="2 8">Belongs to the Fmt family.</text>
</comment>
<keyword evidence="12" id="KW-1185">Reference proteome</keyword>
<dbReference type="InterPro" id="IPR044135">
    <property type="entry name" value="Met-tRNA-FMT_C"/>
</dbReference>
<evidence type="ECO:0000256" key="5">
    <source>
        <dbReference type="ARBA" id="ARBA00022679"/>
    </source>
</evidence>
<dbReference type="RefSeq" id="WP_149733182.1">
    <property type="nucleotide sequence ID" value="NZ_FQZD01000004.1"/>
</dbReference>
<dbReference type="CDD" id="cd08646">
    <property type="entry name" value="FMT_core_Met-tRNA-FMT_N"/>
    <property type="match status" value="1"/>
</dbReference>
<keyword evidence="5 8" id="KW-0808">Transferase</keyword>
<evidence type="ECO:0000256" key="3">
    <source>
        <dbReference type="ARBA" id="ARBA00012261"/>
    </source>
</evidence>
<dbReference type="EC" id="2.1.2.9" evidence="3 8"/>
<dbReference type="InterPro" id="IPR011034">
    <property type="entry name" value="Formyl_transferase-like_C_sf"/>
</dbReference>
<dbReference type="OrthoDB" id="9802815at2"/>
<dbReference type="InterPro" id="IPR002376">
    <property type="entry name" value="Formyl_transf_N"/>
</dbReference>
<sequence>MTKLRIVFMGTPDFAVPCLETLQGGPHEVIGVVTQPDRPKGRGQKFTASPVKETALAHNIPVFQPEKIKTEAAVEALRAWNPDLIVVVAFGQLLSPVILKLPPLGCINVHASLLPCYRGAAPIHWAVINGENKSGVTTMYMDEGMDTGDMLLKEEVLIGREETTGQLYEKLKHVGAALLAQSVQLLIENRAPRIPQDHVKATHAPMLSRQTERIDWTCPAEAIHNLVRGLNPWPGSFAFHRGKLVKIWRTQVVNGNFSGQPGRISKINEDSFVVETGKGMLEIYELQPESKRRMNSREYITGYSPAIGEKME</sequence>
<evidence type="ECO:0000256" key="1">
    <source>
        <dbReference type="ARBA" id="ARBA00002606"/>
    </source>
</evidence>
<dbReference type="CDD" id="cd08704">
    <property type="entry name" value="Met_tRNA_FMT_C"/>
    <property type="match status" value="1"/>
</dbReference>
<dbReference type="Gene3D" id="3.40.50.170">
    <property type="entry name" value="Formyl transferase, N-terminal domain"/>
    <property type="match status" value="1"/>
</dbReference>
<dbReference type="Pfam" id="PF02911">
    <property type="entry name" value="Formyl_trans_C"/>
    <property type="match status" value="1"/>
</dbReference>
<dbReference type="InterPro" id="IPR005794">
    <property type="entry name" value="Fmt"/>
</dbReference>
<comment type="catalytic activity">
    <reaction evidence="7 8">
        <text>L-methionyl-tRNA(fMet) + (6R)-10-formyltetrahydrofolate = N-formyl-L-methionyl-tRNA(fMet) + (6S)-5,6,7,8-tetrahydrofolate + H(+)</text>
        <dbReference type="Rhea" id="RHEA:24380"/>
        <dbReference type="Rhea" id="RHEA-COMP:9952"/>
        <dbReference type="Rhea" id="RHEA-COMP:9953"/>
        <dbReference type="ChEBI" id="CHEBI:15378"/>
        <dbReference type="ChEBI" id="CHEBI:57453"/>
        <dbReference type="ChEBI" id="CHEBI:78530"/>
        <dbReference type="ChEBI" id="CHEBI:78844"/>
        <dbReference type="ChEBI" id="CHEBI:195366"/>
        <dbReference type="EC" id="2.1.2.9"/>
    </reaction>
</comment>
<reference evidence="11 12" key="1">
    <citation type="submission" date="2016-11" db="EMBL/GenBank/DDBJ databases">
        <authorList>
            <person name="Varghese N."/>
            <person name="Submissions S."/>
        </authorList>
    </citation>
    <scope>NUCLEOTIDE SEQUENCE [LARGE SCALE GENOMIC DNA]</scope>
    <source>
        <strain evidence="11 12">DSM 15287</strain>
    </source>
</reference>
<dbReference type="GO" id="GO:0005829">
    <property type="term" value="C:cytosol"/>
    <property type="evidence" value="ECO:0007669"/>
    <property type="project" value="TreeGrafter"/>
</dbReference>
<dbReference type="AlphaFoldDB" id="A0A1M6ARY4"/>
<dbReference type="Proteomes" id="UP000322917">
    <property type="component" value="Unassembled WGS sequence"/>
</dbReference>
<dbReference type="PROSITE" id="PS00373">
    <property type="entry name" value="GART"/>
    <property type="match status" value="1"/>
</dbReference>
<evidence type="ECO:0000259" key="9">
    <source>
        <dbReference type="Pfam" id="PF00551"/>
    </source>
</evidence>
<dbReference type="SUPFAM" id="SSF53328">
    <property type="entry name" value="Formyltransferase"/>
    <property type="match status" value="1"/>
</dbReference>
<keyword evidence="6 8" id="KW-0648">Protein biosynthesis</keyword>
<evidence type="ECO:0000259" key="10">
    <source>
        <dbReference type="Pfam" id="PF02911"/>
    </source>
</evidence>
<accession>A0A1M6ARY4</accession>
<name>A0A1M6ARY4_9FIRM</name>
<organism evidence="11 12">
    <name type="scientific">Propionispora hippei DSM 15287</name>
    <dbReference type="NCBI Taxonomy" id="1123003"/>
    <lineage>
        <taxon>Bacteria</taxon>
        <taxon>Bacillati</taxon>
        <taxon>Bacillota</taxon>
        <taxon>Negativicutes</taxon>
        <taxon>Selenomonadales</taxon>
        <taxon>Sporomusaceae</taxon>
        <taxon>Propionispora</taxon>
    </lineage>
</organism>
<evidence type="ECO:0000256" key="7">
    <source>
        <dbReference type="ARBA" id="ARBA00048558"/>
    </source>
</evidence>